<keyword evidence="2" id="KW-0812">Transmembrane</keyword>
<gene>
    <name evidence="4" type="ORF">J0A65_14000</name>
</gene>
<dbReference type="InterPro" id="IPR032255">
    <property type="entry name" value="HBM"/>
</dbReference>
<comment type="caution">
    <text evidence="4">The sequence shown here is derived from an EMBL/GenBank/DDBJ whole genome shotgun (WGS) entry which is preliminary data.</text>
</comment>
<feature type="coiled-coil region" evidence="1">
    <location>
        <begin position="71"/>
        <end position="98"/>
    </location>
</feature>
<dbReference type="Proteomes" id="UP000663992">
    <property type="component" value="Unassembled WGS sequence"/>
</dbReference>
<evidence type="ECO:0000313" key="5">
    <source>
        <dbReference type="Proteomes" id="UP000663992"/>
    </source>
</evidence>
<feature type="transmembrane region" description="Helical" evidence="2">
    <location>
        <begin position="270"/>
        <end position="291"/>
    </location>
</feature>
<sequence>MKLDSIKYRLLLIILVCLFGMALLVGTQLYSTDRLIDLSQQRMQLVLLHNQLLQLRRHEKDFLLRADLRYVEMLNEQAAALITNLNQLARHLERLEIIPASLNELSSAVSAYQDKFAQLVTLQSRIGFDETKGQQGQFREAVHALETQLRQSGQAEWQVLLLQIRRSEKDFMLRKRLEYVERQHQLLLQFQSAIDDAPQKDVLQGLLSGYQAGFEQLVHSYQQIGLRQDDGLKGEFRSIAQDMEMRLHQLDEVLKPLLNAEQQRVERTGLLIMLFTLATLMLVLIQSLVTFQRAFSAFIQFFYRCKRQYQRLDERKLGFAEFRSLAAVANEMVEARLAVEQELKAAKRELAKLNPNSDNQ</sequence>
<evidence type="ECO:0000256" key="1">
    <source>
        <dbReference type="SAM" id="Coils"/>
    </source>
</evidence>
<reference evidence="4 5" key="1">
    <citation type="submission" date="2021-03" db="EMBL/GenBank/DDBJ databases">
        <title>novel species isolated from a fishpond in China.</title>
        <authorList>
            <person name="Lu H."/>
            <person name="Cai Z."/>
        </authorList>
    </citation>
    <scope>NUCLEOTIDE SEQUENCE [LARGE SCALE GENOMIC DNA]</scope>
    <source>
        <strain evidence="4 5">Y57</strain>
    </source>
</reference>
<keyword evidence="1" id="KW-0175">Coiled coil</keyword>
<keyword evidence="2" id="KW-1133">Transmembrane helix</keyword>
<feature type="domain" description="HBM" evidence="3">
    <location>
        <begin position="29"/>
        <end position="263"/>
    </location>
</feature>
<keyword evidence="2" id="KW-0472">Membrane</keyword>
<evidence type="ECO:0000313" key="4">
    <source>
        <dbReference type="EMBL" id="MBN7820978.1"/>
    </source>
</evidence>
<accession>A0ABS3CV32</accession>
<name>A0ABS3CV32_9ALTE</name>
<dbReference type="EMBL" id="JAFKCS010000014">
    <property type="protein sequence ID" value="MBN7820978.1"/>
    <property type="molecule type" value="Genomic_DNA"/>
</dbReference>
<proteinExistence type="predicted"/>
<dbReference type="RefSeq" id="WP_206594806.1">
    <property type="nucleotide sequence ID" value="NZ_JAFKCS010000014.1"/>
</dbReference>
<organism evidence="4 5">
    <name type="scientific">Bowmanella yangjiangensis</name>
    <dbReference type="NCBI Taxonomy" id="2811230"/>
    <lineage>
        <taxon>Bacteria</taxon>
        <taxon>Pseudomonadati</taxon>
        <taxon>Pseudomonadota</taxon>
        <taxon>Gammaproteobacteria</taxon>
        <taxon>Alteromonadales</taxon>
        <taxon>Alteromonadaceae</taxon>
        <taxon>Bowmanella</taxon>
    </lineage>
</organism>
<evidence type="ECO:0000256" key="2">
    <source>
        <dbReference type="SAM" id="Phobius"/>
    </source>
</evidence>
<dbReference type="SMART" id="SM01358">
    <property type="entry name" value="HBM"/>
    <property type="match status" value="1"/>
</dbReference>
<evidence type="ECO:0000259" key="3">
    <source>
        <dbReference type="SMART" id="SM01358"/>
    </source>
</evidence>
<protein>
    <recommendedName>
        <fullName evidence="3">HBM domain-containing protein</fullName>
    </recommendedName>
</protein>
<keyword evidence="5" id="KW-1185">Reference proteome</keyword>